<dbReference type="GO" id="GO:0005524">
    <property type="term" value="F:ATP binding"/>
    <property type="evidence" value="ECO:0007669"/>
    <property type="project" value="UniProtKB-KW"/>
</dbReference>
<dbReference type="GO" id="GO:0016787">
    <property type="term" value="F:hydrolase activity"/>
    <property type="evidence" value="ECO:0007669"/>
    <property type="project" value="UniProtKB-KW"/>
</dbReference>
<keyword evidence="3 6" id="KW-0812">Transmembrane</keyword>
<dbReference type="RefSeq" id="WP_145356726.1">
    <property type="nucleotide sequence ID" value="NZ_CP036265.1"/>
</dbReference>
<dbReference type="InterPro" id="IPR003838">
    <property type="entry name" value="ABC3_permease_C"/>
</dbReference>
<proteinExistence type="predicted"/>
<feature type="domain" description="ABC3 transporter permease C-terminal" evidence="7">
    <location>
        <begin position="321"/>
        <end position="431"/>
    </location>
</feature>
<evidence type="ECO:0000256" key="6">
    <source>
        <dbReference type="SAM" id="Phobius"/>
    </source>
</evidence>
<dbReference type="PANTHER" id="PTHR43738:SF2">
    <property type="entry name" value="ABC TRANSPORTER PERMEASE"/>
    <property type="match status" value="1"/>
</dbReference>
<dbReference type="GO" id="GO:0005886">
    <property type="term" value="C:plasma membrane"/>
    <property type="evidence" value="ECO:0007669"/>
    <property type="project" value="UniProtKB-SubCell"/>
</dbReference>
<feature type="transmembrane region" description="Helical" evidence="6">
    <location>
        <begin position="362"/>
        <end position="392"/>
    </location>
</feature>
<evidence type="ECO:0000313" key="10">
    <source>
        <dbReference type="Proteomes" id="UP000318741"/>
    </source>
</evidence>
<dbReference type="Pfam" id="PF12704">
    <property type="entry name" value="MacB_PCD"/>
    <property type="match status" value="1"/>
</dbReference>
<keyword evidence="9" id="KW-0378">Hydrolase</keyword>
<dbReference type="Pfam" id="PF02687">
    <property type="entry name" value="FtsX"/>
    <property type="match status" value="1"/>
</dbReference>
<evidence type="ECO:0000313" key="9">
    <source>
        <dbReference type="EMBL" id="QDT14123.1"/>
    </source>
</evidence>
<evidence type="ECO:0000256" key="3">
    <source>
        <dbReference type="ARBA" id="ARBA00022692"/>
    </source>
</evidence>
<evidence type="ECO:0000256" key="5">
    <source>
        <dbReference type="ARBA" id="ARBA00023136"/>
    </source>
</evidence>
<keyword evidence="10" id="KW-1185">Reference proteome</keyword>
<keyword evidence="5 6" id="KW-0472">Membrane</keyword>
<reference evidence="9 10" key="1">
    <citation type="submission" date="2019-02" db="EMBL/GenBank/DDBJ databases">
        <title>Deep-cultivation of Planctomycetes and their phenomic and genomic characterization uncovers novel biology.</title>
        <authorList>
            <person name="Wiegand S."/>
            <person name="Jogler M."/>
            <person name="Boedeker C."/>
            <person name="Pinto D."/>
            <person name="Vollmers J."/>
            <person name="Rivas-Marin E."/>
            <person name="Kohn T."/>
            <person name="Peeters S.H."/>
            <person name="Heuer A."/>
            <person name="Rast P."/>
            <person name="Oberbeckmann S."/>
            <person name="Bunk B."/>
            <person name="Jeske O."/>
            <person name="Meyerdierks A."/>
            <person name="Storesund J.E."/>
            <person name="Kallscheuer N."/>
            <person name="Luecker S."/>
            <person name="Lage O.M."/>
            <person name="Pohl T."/>
            <person name="Merkel B.J."/>
            <person name="Hornburger P."/>
            <person name="Mueller R.-W."/>
            <person name="Bruemmer F."/>
            <person name="Labrenz M."/>
            <person name="Spormann A.M."/>
            <person name="Op den Camp H."/>
            <person name="Overmann J."/>
            <person name="Amann R."/>
            <person name="Jetten M.S.M."/>
            <person name="Mascher T."/>
            <person name="Medema M.H."/>
            <person name="Devos D.P."/>
            <person name="Kaster A.-K."/>
            <person name="Ovreas L."/>
            <person name="Rohde M."/>
            <person name="Galperin M.Y."/>
            <person name="Jogler C."/>
        </authorList>
    </citation>
    <scope>NUCLEOTIDE SEQUENCE [LARGE SCALE GENOMIC DNA]</scope>
    <source>
        <strain evidence="9 10">CA12</strain>
    </source>
</reference>
<accession>A0A517P449</accession>
<evidence type="ECO:0000259" key="8">
    <source>
        <dbReference type="Pfam" id="PF12704"/>
    </source>
</evidence>
<dbReference type="Proteomes" id="UP000318741">
    <property type="component" value="Chromosome"/>
</dbReference>
<feature type="transmembrane region" description="Helical" evidence="6">
    <location>
        <begin position="318"/>
        <end position="342"/>
    </location>
</feature>
<evidence type="ECO:0000259" key="7">
    <source>
        <dbReference type="Pfam" id="PF02687"/>
    </source>
</evidence>
<dbReference type="EMBL" id="CP036265">
    <property type="protein sequence ID" value="QDT14123.1"/>
    <property type="molecule type" value="Genomic_DNA"/>
</dbReference>
<gene>
    <name evidence="9" type="primary">macB_1</name>
    <name evidence="9" type="ORF">CA12_01910</name>
</gene>
<feature type="transmembrane region" description="Helical" evidence="6">
    <location>
        <begin position="412"/>
        <end position="430"/>
    </location>
</feature>
<feature type="domain" description="MacB-like periplasmic core" evidence="8">
    <location>
        <begin position="18"/>
        <end position="213"/>
    </location>
</feature>
<keyword evidence="4 6" id="KW-1133">Transmembrane helix</keyword>
<evidence type="ECO:0000256" key="2">
    <source>
        <dbReference type="ARBA" id="ARBA00022475"/>
    </source>
</evidence>
<protein>
    <submittedName>
        <fullName evidence="9">Macrolide export ATP-binding/permease protein MacB</fullName>
        <ecNumber evidence="9">3.6.3.-</ecNumber>
    </submittedName>
</protein>
<organism evidence="9 10">
    <name type="scientific">Alienimonas californiensis</name>
    <dbReference type="NCBI Taxonomy" id="2527989"/>
    <lineage>
        <taxon>Bacteria</taxon>
        <taxon>Pseudomonadati</taxon>
        <taxon>Planctomycetota</taxon>
        <taxon>Planctomycetia</taxon>
        <taxon>Planctomycetales</taxon>
        <taxon>Planctomycetaceae</taxon>
        <taxon>Alienimonas</taxon>
    </lineage>
</organism>
<dbReference type="OrthoDB" id="9784014at2"/>
<evidence type="ECO:0000256" key="4">
    <source>
        <dbReference type="ARBA" id="ARBA00022989"/>
    </source>
</evidence>
<dbReference type="EC" id="3.6.3.-" evidence="9"/>
<keyword evidence="9" id="KW-0547">Nucleotide-binding</keyword>
<dbReference type="InterPro" id="IPR025857">
    <property type="entry name" value="MacB_PCD"/>
</dbReference>
<dbReference type="PANTHER" id="PTHR43738">
    <property type="entry name" value="ABC TRANSPORTER, MEMBRANE PROTEIN"/>
    <property type="match status" value="1"/>
</dbReference>
<keyword evidence="2" id="KW-1003">Cell membrane</keyword>
<dbReference type="AlphaFoldDB" id="A0A517P449"/>
<comment type="subcellular location">
    <subcellularLocation>
        <location evidence="1">Cell membrane</location>
        <topology evidence="1">Multi-pass membrane protein</topology>
    </subcellularLocation>
</comment>
<sequence>MSPFAIAFKSVKNRALVTGLTALSVALGTMLVVAVLSTSAVVDRALSKPATPFDLILGPKGSDLQLVLTTLYRMPAAMEPLPYPYYQQIQADDRFAEAVPIAFGDTTQEGGFPIVATINRFFLAGVNRDEPFRMSETDGSRGFSGESGFEAVVGSEVARANNWGVGDSFKLVHGGADDPNAHVHDELFEIVGVLLPTGTANDQTAFVQLNGFYAVSGHDKPLSEGVNRWRALQGLPELEGEALKQAEREANVPGVGGTPDLQKEVSAIFVNVKGDREANMMVPMVAADINEGFKAAAVNPAGPVARLRETFLAPAQTVLVALSALVVVVAGVGIFVSLYTTLSERLTEVAVLRALGAQRSTVFAVILLEAAVVTLLGGLLGFFLGHALTFAVLPFLPPGLVIDPWAVRWEELWLLPGLALLAALAGLLPATRAYGADVTKYLN</sequence>
<keyword evidence="9" id="KW-0067">ATP-binding</keyword>
<dbReference type="InterPro" id="IPR051125">
    <property type="entry name" value="ABC-4/HrtB_transporter"/>
</dbReference>
<dbReference type="KEGG" id="acaf:CA12_01910"/>
<name>A0A517P449_9PLAN</name>
<evidence type="ECO:0000256" key="1">
    <source>
        <dbReference type="ARBA" id="ARBA00004651"/>
    </source>
</evidence>